<dbReference type="GO" id="GO:0019556">
    <property type="term" value="P:L-histidine catabolic process to glutamate and formamide"/>
    <property type="evidence" value="ECO:0007669"/>
    <property type="project" value="InterPro"/>
</dbReference>
<evidence type="ECO:0000256" key="8">
    <source>
        <dbReference type="ARBA" id="ARBA00022801"/>
    </source>
</evidence>
<dbReference type="Gene3D" id="3.20.20.140">
    <property type="entry name" value="Metal-dependent hydrolases"/>
    <property type="match status" value="1"/>
</dbReference>
<dbReference type="SUPFAM" id="SSF51338">
    <property type="entry name" value="Composite domain of metallo-dependent hydrolases"/>
    <property type="match status" value="1"/>
</dbReference>
<dbReference type="PANTHER" id="PTHR42752">
    <property type="entry name" value="IMIDAZOLONEPROPIONASE"/>
    <property type="match status" value="1"/>
</dbReference>
<feature type="domain" description="Amidohydrolase-related" evidence="12">
    <location>
        <begin position="85"/>
        <end position="429"/>
    </location>
</feature>
<keyword evidence="7" id="KW-0479">Metal-binding</keyword>
<keyword evidence="9" id="KW-0369">Histidine metabolism</keyword>
<dbReference type="Proteomes" id="UP001445076">
    <property type="component" value="Unassembled WGS sequence"/>
</dbReference>
<organism evidence="13 14">
    <name type="scientific">Cherax quadricarinatus</name>
    <name type="common">Australian red claw crayfish</name>
    <dbReference type="NCBI Taxonomy" id="27406"/>
    <lineage>
        <taxon>Eukaryota</taxon>
        <taxon>Metazoa</taxon>
        <taxon>Ecdysozoa</taxon>
        <taxon>Arthropoda</taxon>
        <taxon>Crustacea</taxon>
        <taxon>Multicrustacea</taxon>
        <taxon>Malacostraca</taxon>
        <taxon>Eumalacostraca</taxon>
        <taxon>Eucarida</taxon>
        <taxon>Decapoda</taxon>
        <taxon>Pleocyemata</taxon>
        <taxon>Astacidea</taxon>
        <taxon>Parastacoidea</taxon>
        <taxon>Parastacidae</taxon>
        <taxon>Cherax</taxon>
    </lineage>
</organism>
<dbReference type="GO" id="GO:0050480">
    <property type="term" value="F:imidazolonepropionase activity"/>
    <property type="evidence" value="ECO:0007669"/>
    <property type="project" value="UniProtKB-EC"/>
</dbReference>
<dbReference type="InterPro" id="IPR011059">
    <property type="entry name" value="Metal-dep_hydrolase_composite"/>
</dbReference>
<comment type="similarity">
    <text evidence="4">Belongs to the metallo-dependent hydrolases superfamily. HutI family.</text>
</comment>
<dbReference type="AlphaFoldDB" id="A0AAW0WEQ5"/>
<evidence type="ECO:0000256" key="3">
    <source>
        <dbReference type="ARBA" id="ARBA00004758"/>
    </source>
</evidence>
<evidence type="ECO:0000256" key="9">
    <source>
        <dbReference type="ARBA" id="ARBA00022808"/>
    </source>
</evidence>
<proteinExistence type="inferred from homology"/>
<reference evidence="13 14" key="1">
    <citation type="journal article" date="2024" name="BMC Genomics">
        <title>Genome assembly of redclaw crayfish (Cherax quadricarinatus) provides insights into its immune adaptation and hypoxia tolerance.</title>
        <authorList>
            <person name="Liu Z."/>
            <person name="Zheng J."/>
            <person name="Li H."/>
            <person name="Fang K."/>
            <person name="Wang S."/>
            <person name="He J."/>
            <person name="Zhou D."/>
            <person name="Weng S."/>
            <person name="Chi M."/>
            <person name="Gu Z."/>
            <person name="He J."/>
            <person name="Li F."/>
            <person name="Wang M."/>
        </authorList>
    </citation>
    <scope>NUCLEOTIDE SEQUENCE [LARGE SCALE GENOMIC DNA]</scope>
    <source>
        <strain evidence="13">ZL_2023a</strain>
    </source>
</reference>
<name>A0AAW0WEQ5_CHEQU</name>
<gene>
    <name evidence="13" type="ORF">OTU49_010707</name>
</gene>
<comment type="catalytic activity">
    <reaction evidence="1">
        <text>4-imidazolone-5-propanoate + H2O = N-formimidoyl-L-glutamate</text>
        <dbReference type="Rhea" id="RHEA:23660"/>
        <dbReference type="ChEBI" id="CHEBI:15377"/>
        <dbReference type="ChEBI" id="CHEBI:58928"/>
        <dbReference type="ChEBI" id="CHEBI:77893"/>
        <dbReference type="EC" id="3.5.2.7"/>
    </reaction>
</comment>
<evidence type="ECO:0000256" key="11">
    <source>
        <dbReference type="ARBA" id="ARBA00023004"/>
    </source>
</evidence>
<dbReference type="GO" id="GO:0005737">
    <property type="term" value="C:cytoplasm"/>
    <property type="evidence" value="ECO:0007669"/>
    <property type="project" value="InterPro"/>
</dbReference>
<comment type="caution">
    <text evidence="13">The sequence shown here is derived from an EMBL/GenBank/DDBJ whole genome shotgun (WGS) entry which is preliminary data.</text>
</comment>
<dbReference type="EMBL" id="JARKIK010000082">
    <property type="protein sequence ID" value="KAK8725718.1"/>
    <property type="molecule type" value="Genomic_DNA"/>
</dbReference>
<dbReference type="Pfam" id="PF01979">
    <property type="entry name" value="Amidohydro_1"/>
    <property type="match status" value="1"/>
</dbReference>
<evidence type="ECO:0000259" key="12">
    <source>
        <dbReference type="Pfam" id="PF01979"/>
    </source>
</evidence>
<dbReference type="Gene3D" id="2.30.40.10">
    <property type="entry name" value="Urease, subunit C, domain 1"/>
    <property type="match status" value="1"/>
</dbReference>
<evidence type="ECO:0000256" key="10">
    <source>
        <dbReference type="ARBA" id="ARBA00022833"/>
    </source>
</evidence>
<keyword evidence="14" id="KW-1185">Reference proteome</keyword>
<evidence type="ECO:0000256" key="1">
    <source>
        <dbReference type="ARBA" id="ARBA00000853"/>
    </source>
</evidence>
<protein>
    <recommendedName>
        <fullName evidence="6">Probable imidazolonepropionase</fullName>
        <ecNumber evidence="5">3.5.2.7</ecNumber>
    </recommendedName>
</protein>
<dbReference type="EMBL" id="JARKIK010000082">
    <property type="protein sequence ID" value="KAK8725714.1"/>
    <property type="molecule type" value="Genomic_DNA"/>
</dbReference>
<dbReference type="FunFam" id="3.20.20.140:FF:000007">
    <property type="entry name" value="Imidazolonepropionase"/>
    <property type="match status" value="1"/>
</dbReference>
<comment type="pathway">
    <text evidence="3">Amino-acid degradation; L-histidine degradation into L-glutamate; N-formimidoyl-L-glutamate from L-histidine: step 3/3.</text>
</comment>
<dbReference type="EMBL" id="JARKIK010000082">
    <property type="protein sequence ID" value="KAK8725716.1"/>
    <property type="molecule type" value="Genomic_DNA"/>
</dbReference>
<dbReference type="NCBIfam" id="TIGR01224">
    <property type="entry name" value="hutI"/>
    <property type="match status" value="1"/>
</dbReference>
<evidence type="ECO:0000256" key="6">
    <source>
        <dbReference type="ARBA" id="ARBA00013406"/>
    </source>
</evidence>
<keyword evidence="11" id="KW-0408">Iron</keyword>
<keyword evidence="10" id="KW-0862">Zinc</keyword>
<dbReference type="SUPFAM" id="SSF51556">
    <property type="entry name" value="Metallo-dependent hydrolases"/>
    <property type="match status" value="1"/>
</dbReference>
<dbReference type="PANTHER" id="PTHR42752:SF1">
    <property type="entry name" value="IMIDAZOLONEPROPIONASE-RELATED"/>
    <property type="match status" value="1"/>
</dbReference>
<comment type="cofactor">
    <cofactor evidence="2">
        <name>Fe(3+)</name>
        <dbReference type="ChEBI" id="CHEBI:29034"/>
    </cofactor>
</comment>
<evidence type="ECO:0000313" key="13">
    <source>
        <dbReference type="EMBL" id="KAK8725716.1"/>
    </source>
</evidence>
<dbReference type="EMBL" id="JARKIK010000082">
    <property type="protein sequence ID" value="KAK8725719.1"/>
    <property type="molecule type" value="Genomic_DNA"/>
</dbReference>
<dbReference type="InterPro" id="IPR005920">
    <property type="entry name" value="HutI"/>
</dbReference>
<dbReference type="EC" id="3.5.2.7" evidence="5"/>
<evidence type="ECO:0000256" key="2">
    <source>
        <dbReference type="ARBA" id="ARBA00001965"/>
    </source>
</evidence>
<evidence type="ECO:0000256" key="7">
    <source>
        <dbReference type="ARBA" id="ARBA00022723"/>
    </source>
</evidence>
<dbReference type="InterPro" id="IPR032466">
    <property type="entry name" value="Metal_Hydrolase"/>
</dbReference>
<evidence type="ECO:0000256" key="4">
    <source>
        <dbReference type="ARBA" id="ARBA00008002"/>
    </source>
</evidence>
<dbReference type="GO" id="GO:0046872">
    <property type="term" value="F:metal ion binding"/>
    <property type="evidence" value="ECO:0007669"/>
    <property type="project" value="UniProtKB-KW"/>
</dbReference>
<dbReference type="InterPro" id="IPR006680">
    <property type="entry name" value="Amidohydro-rel"/>
</dbReference>
<reference evidence="13" key="2">
    <citation type="submission" date="2024-01" db="EMBL/GenBank/DDBJ databases">
        <authorList>
            <person name="He J."/>
            <person name="Wang M."/>
            <person name="Zheng J."/>
            <person name="Liu Z."/>
        </authorList>
    </citation>
    <scope>NUCLEOTIDE SEQUENCE</scope>
    <source>
        <strain evidence="13">ZL_2023a</strain>
        <tissue evidence="13">Muscle</tissue>
    </source>
</reference>
<evidence type="ECO:0000256" key="5">
    <source>
        <dbReference type="ARBA" id="ARBA00012864"/>
    </source>
</evidence>
<evidence type="ECO:0000313" key="14">
    <source>
        <dbReference type="Proteomes" id="UP001445076"/>
    </source>
</evidence>
<accession>A0AAW0WEQ5</accession>
<sequence>MSGREMRLLVRGASQVVRVAAAGEKVKLKAAMNHLAIINATKDQGVSIAVDKDGLIAAVGLDKEVEAQFPDAVWETVVNARKRSVVPGLVDAHTHPVWAGDRVHEFAMKLAGASYMEVHDAGGGINFTVEHTRAATEDDLLKLLLPRLQRMTRAGTTLVECKSGYGLDVQTEVKMLRVLEKARPHANLTISSTFCGAHSVPRDLTAEEATRLVIEEQLPAVKAGIVAGELQVDSIDVFCEQGVFDVDQSRRILEAGHREGLMINFHAEELHRLNAAEMGASLGAEAMSHLEKISEEGIAAMARAGTVGILLPTTAHILRLKPPPARAMIDGGVPVALGTDFNPNAFCLSMPVVMHLACVILKMSLNEALTAATLHAAHALRKAHSHGSIEPGKVADLVIVDEPRWEHLVYQLGGADQAISHVIKAGRVVHTRLSSSHKHHH</sequence>
<keyword evidence="8" id="KW-0378">Hydrolase</keyword>